<keyword evidence="5" id="KW-1133">Transmembrane helix</keyword>
<dbReference type="GO" id="GO:0005178">
    <property type="term" value="F:integrin binding"/>
    <property type="evidence" value="ECO:0007669"/>
    <property type="project" value="TreeGrafter"/>
</dbReference>
<keyword evidence="1" id="KW-0732">Signal</keyword>
<comment type="similarity">
    <text evidence="5">Belongs to the integrin alpha chain family.</text>
</comment>
<dbReference type="GO" id="GO:0098609">
    <property type="term" value="P:cell-cell adhesion"/>
    <property type="evidence" value="ECO:0007669"/>
    <property type="project" value="TreeGrafter"/>
</dbReference>
<dbReference type="Gene3D" id="2.60.40.1530">
    <property type="entry name" value="ntegrin, alpha v. Chain A, domain 4"/>
    <property type="match status" value="1"/>
</dbReference>
<dbReference type="Gene3D" id="2.130.10.130">
    <property type="entry name" value="Integrin alpha, N-terminal"/>
    <property type="match status" value="1"/>
</dbReference>
<evidence type="ECO:0000256" key="3">
    <source>
        <dbReference type="ARBA" id="ARBA00023180"/>
    </source>
</evidence>
<dbReference type="GO" id="GO:0009897">
    <property type="term" value="C:external side of plasma membrane"/>
    <property type="evidence" value="ECO:0007669"/>
    <property type="project" value="TreeGrafter"/>
</dbReference>
<dbReference type="InterPro" id="IPR000413">
    <property type="entry name" value="Integrin_alpha"/>
</dbReference>
<feature type="repeat" description="FG-GAP" evidence="4">
    <location>
        <begin position="269"/>
        <end position="330"/>
    </location>
</feature>
<accession>A0A6A4VGQ9</accession>
<dbReference type="SUPFAM" id="SSF69318">
    <property type="entry name" value="Integrin alpha N-terminal domain"/>
    <property type="match status" value="1"/>
</dbReference>
<evidence type="ECO:0000313" key="6">
    <source>
        <dbReference type="EMBL" id="KAF0292733.1"/>
    </source>
</evidence>
<keyword evidence="5 6" id="KW-0401">Integrin</keyword>
<keyword evidence="5" id="KW-0472">Membrane</keyword>
<dbReference type="Pfam" id="PF01839">
    <property type="entry name" value="FG-GAP"/>
    <property type="match status" value="2"/>
</dbReference>
<evidence type="ECO:0000256" key="2">
    <source>
        <dbReference type="ARBA" id="ARBA00022737"/>
    </source>
</evidence>
<keyword evidence="3" id="KW-0325">Glycoprotein</keyword>
<feature type="repeat" description="FG-GAP" evidence="4">
    <location>
        <begin position="331"/>
        <end position="389"/>
    </location>
</feature>
<dbReference type="SMART" id="SM00191">
    <property type="entry name" value="Int_alpha"/>
    <property type="match status" value="4"/>
</dbReference>
<feature type="repeat" description="FG-GAP" evidence="4">
    <location>
        <begin position="393"/>
        <end position="455"/>
    </location>
</feature>
<dbReference type="PRINTS" id="PR01185">
    <property type="entry name" value="INTEGRINA"/>
</dbReference>
<dbReference type="GO" id="GO:0008305">
    <property type="term" value="C:integrin complex"/>
    <property type="evidence" value="ECO:0007669"/>
    <property type="project" value="InterPro"/>
</dbReference>
<dbReference type="Gene3D" id="1.20.5.930">
    <property type="entry name" value="Bicelle-embedded integrin alpha(iib) transmembrane segment"/>
    <property type="match status" value="1"/>
</dbReference>
<dbReference type="GO" id="GO:0007229">
    <property type="term" value="P:integrin-mediated signaling pathway"/>
    <property type="evidence" value="ECO:0007669"/>
    <property type="project" value="UniProtKB-KW"/>
</dbReference>
<keyword evidence="2" id="KW-0677">Repeat</keyword>
<sequence>MGDGPWLLAGAPRANSTLGLNPPSRVLEPGAVFKCPLRRGAACQEVLVDPTGNDVNRQRLYTDLKDQGWLGGAMDAEPGGTGRLAVSGFRWRNRHYSNQYLGNGVCYLADAPVGDNTFQKFVPLYETTKQSFQLPDTYKYRHVYYYSYGQAGTSVHFPDNGRELILGAPGVFDWTGTLIRYSAFEETEEGGGRQRRRRQANDLSELIIPNPFVTEQFNRYDYLGYSVGSGRFFSSTKSTVYVAGAPRAADGKGRVLLFDFPRNVYEPYEIMMTWEGSTVGEYFGAAVLAVDLNGDGLSDVVVGAPHFGEGSAFEHGRIYVYINSDRAQFKSARTTVGRGALRARFGSTLASLGDIDNDGFFDFAVGAPYEEDGRGAVYVFRGGPGDFVTTASQRIAASELNADLRGFGISLSRGVDVDGNRYPDVAVGSYASGDAVLLRTRPVLQFAATLSAQPEKLEADTREFEVQACLTFHGHNETVSRRKREADVSLEELRANGTHLLNCTSGSRVQCVRMTCQLVAFPDTATRATVQLSMRLDVRALRPLLDGRSAAALVTHGFVHIRNSAGIAPEVNRRPDRAAVSTELLPSALEPQPLAVWIIVLAVLGALLLLAVIVFVMHRAGFFKRTKRDQLLEEKVVEEFKRLSTVVE</sequence>
<dbReference type="InterPro" id="IPR013517">
    <property type="entry name" value="FG-GAP"/>
</dbReference>
<comment type="caution">
    <text evidence="6">The sequence shown here is derived from an EMBL/GenBank/DDBJ whole genome shotgun (WGS) entry which is preliminary data.</text>
</comment>
<dbReference type="InterPro" id="IPR013519">
    <property type="entry name" value="Int_alpha_beta-p"/>
</dbReference>
<keyword evidence="5" id="KW-0675">Receptor</keyword>
<dbReference type="EMBL" id="VIIS01001799">
    <property type="protein sequence ID" value="KAF0292733.1"/>
    <property type="molecule type" value="Genomic_DNA"/>
</dbReference>
<evidence type="ECO:0000256" key="5">
    <source>
        <dbReference type="RuleBase" id="RU003762"/>
    </source>
</evidence>
<proteinExistence type="inferred from homology"/>
<dbReference type="InterPro" id="IPR028994">
    <property type="entry name" value="Integrin_alpha_N"/>
</dbReference>
<dbReference type="Proteomes" id="UP000440578">
    <property type="component" value="Unassembled WGS sequence"/>
</dbReference>
<dbReference type="PANTHER" id="PTHR23220:SF83">
    <property type="entry name" value="INTEGRIN ALPHA-PS3-RELATED"/>
    <property type="match status" value="1"/>
</dbReference>
<name>A0A6A4VGQ9_AMPAM</name>
<evidence type="ECO:0000256" key="4">
    <source>
        <dbReference type="PROSITE-ProRule" id="PRU00803"/>
    </source>
</evidence>
<comment type="subcellular location">
    <subcellularLocation>
        <location evidence="5">Membrane</location>
        <topology evidence="5">Single-pass type I membrane protein</topology>
    </subcellularLocation>
</comment>
<organism evidence="6 7">
    <name type="scientific">Amphibalanus amphitrite</name>
    <name type="common">Striped barnacle</name>
    <name type="synonym">Balanus amphitrite</name>
    <dbReference type="NCBI Taxonomy" id="1232801"/>
    <lineage>
        <taxon>Eukaryota</taxon>
        <taxon>Metazoa</taxon>
        <taxon>Ecdysozoa</taxon>
        <taxon>Arthropoda</taxon>
        <taxon>Crustacea</taxon>
        <taxon>Multicrustacea</taxon>
        <taxon>Cirripedia</taxon>
        <taxon>Thoracica</taxon>
        <taxon>Thoracicalcarea</taxon>
        <taxon>Balanomorpha</taxon>
        <taxon>Balanoidea</taxon>
        <taxon>Balanidae</taxon>
        <taxon>Amphibalaninae</taxon>
        <taxon>Amphibalanus</taxon>
    </lineage>
</organism>
<reference evidence="6 7" key="1">
    <citation type="submission" date="2019-07" db="EMBL/GenBank/DDBJ databases">
        <title>Draft genome assembly of a fouling barnacle, Amphibalanus amphitrite (Darwin, 1854): The first reference genome for Thecostraca.</title>
        <authorList>
            <person name="Kim W."/>
        </authorList>
    </citation>
    <scope>NUCLEOTIDE SEQUENCE [LARGE SCALE GENOMIC DNA]</scope>
    <source>
        <strain evidence="6">SNU_AA5</strain>
        <tissue evidence="6">Soma without cirri and trophi</tissue>
    </source>
</reference>
<dbReference type="GO" id="GO:0033627">
    <property type="term" value="P:cell adhesion mediated by integrin"/>
    <property type="evidence" value="ECO:0007669"/>
    <property type="project" value="TreeGrafter"/>
</dbReference>
<dbReference type="PROSITE" id="PS51470">
    <property type="entry name" value="FG_GAP"/>
    <property type="match status" value="3"/>
</dbReference>
<dbReference type="OrthoDB" id="6362691at2759"/>
<gene>
    <name evidence="6" type="primary">Itga4_2</name>
    <name evidence="6" type="ORF">FJT64_009349</name>
</gene>
<dbReference type="AlphaFoldDB" id="A0A6A4VGQ9"/>
<keyword evidence="7" id="KW-1185">Reference proteome</keyword>
<keyword evidence="5" id="KW-0130">Cell adhesion</keyword>
<evidence type="ECO:0000256" key="1">
    <source>
        <dbReference type="ARBA" id="ARBA00022729"/>
    </source>
</evidence>
<dbReference type="GO" id="GO:0007160">
    <property type="term" value="P:cell-matrix adhesion"/>
    <property type="evidence" value="ECO:0007669"/>
    <property type="project" value="TreeGrafter"/>
</dbReference>
<evidence type="ECO:0000313" key="7">
    <source>
        <dbReference type="Proteomes" id="UP000440578"/>
    </source>
</evidence>
<keyword evidence="5" id="KW-0812">Transmembrane</keyword>
<feature type="transmembrane region" description="Helical" evidence="5">
    <location>
        <begin position="594"/>
        <end position="617"/>
    </location>
</feature>
<dbReference type="PANTHER" id="PTHR23220">
    <property type="entry name" value="INTEGRIN ALPHA"/>
    <property type="match status" value="1"/>
</dbReference>
<protein>
    <submittedName>
        <fullName evidence="6">Integrin alpha-4</fullName>
    </submittedName>
</protein>